<reference evidence="1" key="1">
    <citation type="submission" date="2006-10" db="EMBL/GenBank/DDBJ databases">
        <authorList>
            <person name="Amadeo P."/>
            <person name="Zhao Q."/>
            <person name="Wortman J."/>
            <person name="Fraser-Liggett C."/>
            <person name="Carlton J."/>
        </authorList>
    </citation>
    <scope>NUCLEOTIDE SEQUENCE</scope>
    <source>
        <strain evidence="1">G3</strain>
    </source>
</reference>
<name>A2ECJ8_TRIV3</name>
<dbReference type="RefSeq" id="XP_001321818.1">
    <property type="nucleotide sequence ID" value="XM_001321783.1"/>
</dbReference>
<dbReference type="KEGG" id="tva:75676694"/>
<dbReference type="VEuPathDB" id="TrichDB:TVAGG3_0881850"/>
<evidence type="ECO:0000313" key="1">
    <source>
        <dbReference type="EMBL" id="EAY09595.1"/>
    </source>
</evidence>
<proteinExistence type="predicted"/>
<dbReference type="EMBL" id="DS113354">
    <property type="protein sequence ID" value="EAY09595.1"/>
    <property type="molecule type" value="Genomic_DNA"/>
</dbReference>
<evidence type="ECO:0000313" key="2">
    <source>
        <dbReference type="Proteomes" id="UP000001542"/>
    </source>
</evidence>
<evidence type="ECO:0008006" key="3">
    <source>
        <dbReference type="Google" id="ProtNLM"/>
    </source>
</evidence>
<sequence length="86" mass="10320">MNGDVNMALKIIKNTYFINQRDINGKYPLQYALDHSEMFKSLVYDYGSRRQYYYLADALECEPDANESIQEFIYDWKRGFWRPGDD</sequence>
<keyword evidence="2" id="KW-1185">Reference proteome</keyword>
<protein>
    <recommendedName>
        <fullName evidence="3">Ankyrin repeat protein</fullName>
    </recommendedName>
</protein>
<dbReference type="SMR" id="A2ECJ8"/>
<organism evidence="1 2">
    <name type="scientific">Trichomonas vaginalis (strain ATCC PRA-98 / G3)</name>
    <dbReference type="NCBI Taxonomy" id="412133"/>
    <lineage>
        <taxon>Eukaryota</taxon>
        <taxon>Metamonada</taxon>
        <taxon>Parabasalia</taxon>
        <taxon>Trichomonadida</taxon>
        <taxon>Trichomonadidae</taxon>
        <taxon>Trichomonas</taxon>
    </lineage>
</organism>
<gene>
    <name evidence="1" type="ORF">TVAG_056390</name>
</gene>
<reference evidence="1" key="2">
    <citation type="journal article" date="2007" name="Science">
        <title>Draft genome sequence of the sexually transmitted pathogen Trichomonas vaginalis.</title>
        <authorList>
            <person name="Carlton J.M."/>
            <person name="Hirt R.P."/>
            <person name="Silva J.C."/>
            <person name="Delcher A.L."/>
            <person name="Schatz M."/>
            <person name="Zhao Q."/>
            <person name="Wortman J.R."/>
            <person name="Bidwell S.L."/>
            <person name="Alsmark U.C.M."/>
            <person name="Besteiro S."/>
            <person name="Sicheritz-Ponten T."/>
            <person name="Noel C.J."/>
            <person name="Dacks J.B."/>
            <person name="Foster P.G."/>
            <person name="Simillion C."/>
            <person name="Van de Peer Y."/>
            <person name="Miranda-Saavedra D."/>
            <person name="Barton G.J."/>
            <person name="Westrop G.D."/>
            <person name="Mueller S."/>
            <person name="Dessi D."/>
            <person name="Fiori P.L."/>
            <person name="Ren Q."/>
            <person name="Paulsen I."/>
            <person name="Zhang H."/>
            <person name="Bastida-Corcuera F.D."/>
            <person name="Simoes-Barbosa A."/>
            <person name="Brown M.T."/>
            <person name="Hayes R.D."/>
            <person name="Mukherjee M."/>
            <person name="Okumura C.Y."/>
            <person name="Schneider R."/>
            <person name="Smith A.J."/>
            <person name="Vanacova S."/>
            <person name="Villalvazo M."/>
            <person name="Haas B.J."/>
            <person name="Pertea M."/>
            <person name="Feldblyum T.V."/>
            <person name="Utterback T.R."/>
            <person name="Shu C.L."/>
            <person name="Osoegawa K."/>
            <person name="de Jong P.J."/>
            <person name="Hrdy I."/>
            <person name="Horvathova L."/>
            <person name="Zubacova Z."/>
            <person name="Dolezal P."/>
            <person name="Malik S.B."/>
            <person name="Logsdon J.M. Jr."/>
            <person name="Henze K."/>
            <person name="Gupta A."/>
            <person name="Wang C.C."/>
            <person name="Dunne R.L."/>
            <person name="Upcroft J.A."/>
            <person name="Upcroft P."/>
            <person name="White O."/>
            <person name="Salzberg S.L."/>
            <person name="Tang P."/>
            <person name="Chiu C.-H."/>
            <person name="Lee Y.-S."/>
            <person name="Embley T.M."/>
            <person name="Coombs G.H."/>
            <person name="Mottram J.C."/>
            <person name="Tachezy J."/>
            <person name="Fraser-Liggett C.M."/>
            <person name="Johnson P.J."/>
        </authorList>
    </citation>
    <scope>NUCLEOTIDE SEQUENCE [LARGE SCALE GENOMIC DNA]</scope>
    <source>
        <strain evidence="1">G3</strain>
    </source>
</reference>
<accession>A2ECJ8</accession>
<dbReference type="Proteomes" id="UP000001542">
    <property type="component" value="Unassembled WGS sequence"/>
</dbReference>
<dbReference type="VEuPathDB" id="TrichDB:TVAG_056390"/>
<dbReference type="InParanoid" id="A2ECJ8"/>
<dbReference type="AlphaFoldDB" id="A2ECJ8"/>